<dbReference type="EMBL" id="CAFBLS010000001">
    <property type="protein sequence ID" value="CAB4857266.1"/>
    <property type="molecule type" value="Genomic_DNA"/>
</dbReference>
<name>A0A6J7CGY6_9ZZZZ</name>
<evidence type="ECO:0000313" key="2">
    <source>
        <dbReference type="EMBL" id="CAB4857266.1"/>
    </source>
</evidence>
<gene>
    <name evidence="2" type="ORF">UFOPK3402_00021</name>
</gene>
<accession>A0A6J7CGY6</accession>
<dbReference type="SUPFAM" id="SSF53474">
    <property type="entry name" value="alpha/beta-Hydrolases"/>
    <property type="match status" value="1"/>
</dbReference>
<reference evidence="2" key="1">
    <citation type="submission" date="2020-05" db="EMBL/GenBank/DDBJ databases">
        <authorList>
            <person name="Chiriac C."/>
            <person name="Salcher M."/>
            <person name="Ghai R."/>
            <person name="Kavagutti S V."/>
        </authorList>
    </citation>
    <scope>NUCLEOTIDE SEQUENCE</scope>
</reference>
<dbReference type="AlphaFoldDB" id="A0A6J7CGY6"/>
<evidence type="ECO:0000259" key="1">
    <source>
        <dbReference type="Pfam" id="PF08386"/>
    </source>
</evidence>
<protein>
    <submittedName>
        <fullName evidence="2">Unannotated protein</fullName>
    </submittedName>
</protein>
<organism evidence="2">
    <name type="scientific">freshwater metagenome</name>
    <dbReference type="NCBI Taxonomy" id="449393"/>
    <lineage>
        <taxon>unclassified sequences</taxon>
        <taxon>metagenomes</taxon>
        <taxon>ecological metagenomes</taxon>
    </lineage>
</organism>
<feature type="domain" description="Peptidase S33 tripeptidyl aminopeptidase-like C-terminal" evidence="1">
    <location>
        <begin position="169"/>
        <end position="256"/>
    </location>
</feature>
<dbReference type="InterPro" id="IPR029058">
    <property type="entry name" value="AB_hydrolase_fold"/>
</dbReference>
<dbReference type="Gene3D" id="3.40.50.1820">
    <property type="entry name" value="alpha/beta hydrolase"/>
    <property type="match status" value="1"/>
</dbReference>
<dbReference type="InterPro" id="IPR013595">
    <property type="entry name" value="Pept_S33_TAP-like_C"/>
</dbReference>
<sequence length="388" mass="41082">MNAVCAREPACARRPGTSAGRLAQVVRKLRARPVTVKAPSPDGTIERVTLDPSTLADLVIDAGYGGLTFGALDASLRAALLGDWLPLGRLVAEWEYDGSSHPAGNGIDEANEGHMYAVVCQDYPQIVDMQASPAARPAQYEAAVAVGQGKTPGFYSPFTIDEFRGTGWWDLESCLDWPASTRYPSRSPTPPAGTYGTFPTLVLSGDLDLVTTTREGAMVAAQFPDSRQVIVANAVHGTAGTECIDGLVQQFVTDPSAVVAGAGGACAADEPRLRLVAGYPRTRVGISSQDAAARTVGDVILRIDLGPGEKTTTGHGLRGGTWRETGYGIVNITLKEVKLYDDFPVSGTVRWNVDTGDVSARLRVPGGSVVRRWNDLTDPVLATTTRVD</sequence>
<proteinExistence type="predicted"/>
<dbReference type="Pfam" id="PF08386">
    <property type="entry name" value="Abhydrolase_4"/>
    <property type="match status" value="1"/>
</dbReference>